<keyword evidence="3" id="KW-1185">Reference proteome</keyword>
<evidence type="ECO:0000313" key="2">
    <source>
        <dbReference type="EMBL" id="GIG76146.1"/>
    </source>
</evidence>
<evidence type="ECO:0000313" key="3">
    <source>
        <dbReference type="Proteomes" id="UP000653674"/>
    </source>
</evidence>
<dbReference type="SMART" id="SM00458">
    <property type="entry name" value="RICIN"/>
    <property type="match status" value="1"/>
</dbReference>
<reference evidence="2" key="1">
    <citation type="submission" date="2021-01" db="EMBL/GenBank/DDBJ databases">
        <title>Whole genome shotgun sequence of Planosporangium flavigriseum NBRC 105377.</title>
        <authorList>
            <person name="Komaki H."/>
            <person name="Tamura T."/>
        </authorList>
    </citation>
    <scope>NUCLEOTIDE SEQUENCE</scope>
    <source>
        <strain evidence="2">NBRC 105377</strain>
    </source>
</reference>
<dbReference type="EMBL" id="BONU01000045">
    <property type="protein sequence ID" value="GIG76146.1"/>
    <property type="molecule type" value="Genomic_DNA"/>
</dbReference>
<feature type="domain" description="Ricin B lectin" evidence="1">
    <location>
        <begin position="199"/>
        <end position="333"/>
    </location>
</feature>
<comment type="caution">
    <text evidence="2">The sequence shown here is derived from an EMBL/GenBank/DDBJ whole genome shotgun (WGS) entry which is preliminary data.</text>
</comment>
<dbReference type="RefSeq" id="WP_168079341.1">
    <property type="nucleotide sequence ID" value="NZ_BAAAQJ010000004.1"/>
</dbReference>
<name>A0A8J3LZ42_9ACTN</name>
<sequence length="345" mass="36430">MKLFARLRRRDDSGSIPMALLLTLVGASLAALLLPMVVSQVSATRLDTRRVNALNAAHAGLQAALGQIRDVPDRTACKPVINLLGVVTVGGCSLIGVGLLGIGINLVVFTKSNGLPCSPISGSVGTGSSATYTVTMKYLPDDPRRHDDNWIQQNDWCQTKSNNVSVGYALVRSQGTDQGRTRTLEATYMFETPHRNSTSGGLIDINVLNSARCIAAPSNPPKAGDALRVVTCSAGNAAQTFQYNEDLTIRLDGSPGMCLTSSGQQGGNVTFQPCTSPPSPSQQWFLNDNGAFQGVTSGLAPAVGLCLNVLPGASLITLDVLACDGTTLNWHAPPDGRPFRDIRER</sequence>
<dbReference type="InterPro" id="IPR035992">
    <property type="entry name" value="Ricin_B-like_lectins"/>
</dbReference>
<accession>A0A8J3LZ42</accession>
<dbReference type="AlphaFoldDB" id="A0A8J3LZ42"/>
<evidence type="ECO:0000259" key="1">
    <source>
        <dbReference type="SMART" id="SM00458"/>
    </source>
</evidence>
<dbReference type="Proteomes" id="UP000653674">
    <property type="component" value="Unassembled WGS sequence"/>
</dbReference>
<dbReference type="InterPro" id="IPR000772">
    <property type="entry name" value="Ricin_B_lectin"/>
</dbReference>
<dbReference type="PROSITE" id="PS50231">
    <property type="entry name" value="RICIN_B_LECTIN"/>
    <property type="match status" value="1"/>
</dbReference>
<protein>
    <recommendedName>
        <fullName evidence="1">Ricin B lectin domain-containing protein</fullName>
    </recommendedName>
</protein>
<proteinExistence type="predicted"/>
<dbReference type="Pfam" id="PF00652">
    <property type="entry name" value="Ricin_B_lectin"/>
    <property type="match status" value="1"/>
</dbReference>
<gene>
    <name evidence="2" type="ORF">Pfl04_45500</name>
</gene>
<dbReference type="Gene3D" id="2.80.10.50">
    <property type="match status" value="1"/>
</dbReference>
<organism evidence="2 3">
    <name type="scientific">Planosporangium flavigriseum</name>
    <dbReference type="NCBI Taxonomy" id="373681"/>
    <lineage>
        <taxon>Bacteria</taxon>
        <taxon>Bacillati</taxon>
        <taxon>Actinomycetota</taxon>
        <taxon>Actinomycetes</taxon>
        <taxon>Micromonosporales</taxon>
        <taxon>Micromonosporaceae</taxon>
        <taxon>Planosporangium</taxon>
    </lineage>
</organism>
<dbReference type="SUPFAM" id="SSF50370">
    <property type="entry name" value="Ricin B-like lectins"/>
    <property type="match status" value="1"/>
</dbReference>